<dbReference type="Gene3D" id="3.40.50.720">
    <property type="entry name" value="NAD(P)-binding Rossmann-like Domain"/>
    <property type="match status" value="1"/>
</dbReference>
<accession>A0A081K7L9</accession>
<dbReference type="PRINTS" id="PR00081">
    <property type="entry name" value="GDHRDH"/>
</dbReference>
<dbReference type="RefSeq" id="WP_020584109.1">
    <property type="nucleotide sequence ID" value="NZ_JOJP01000001.1"/>
</dbReference>
<dbReference type="PANTHER" id="PTHR44169:SF6">
    <property type="entry name" value="NADPH-DEPENDENT 1-ACYLDIHYDROXYACETONE PHOSPHATE REDUCTASE"/>
    <property type="match status" value="1"/>
</dbReference>
<evidence type="ECO:0000256" key="2">
    <source>
        <dbReference type="ARBA" id="ARBA00023002"/>
    </source>
</evidence>
<protein>
    <submittedName>
        <fullName evidence="4">Short-chain dehydrogenase</fullName>
    </submittedName>
</protein>
<dbReference type="GO" id="GO:0016491">
    <property type="term" value="F:oxidoreductase activity"/>
    <property type="evidence" value="ECO:0007669"/>
    <property type="project" value="UniProtKB-KW"/>
</dbReference>
<dbReference type="AlphaFoldDB" id="A0A081K7L9"/>
<dbReference type="PANTHER" id="PTHR44169">
    <property type="entry name" value="NADPH-DEPENDENT 1-ACYLDIHYDROXYACETONE PHOSPHATE REDUCTASE"/>
    <property type="match status" value="1"/>
</dbReference>
<comment type="similarity">
    <text evidence="1 3">Belongs to the short-chain dehydrogenases/reductases (SDR) family.</text>
</comment>
<evidence type="ECO:0000256" key="1">
    <source>
        <dbReference type="ARBA" id="ARBA00006484"/>
    </source>
</evidence>
<dbReference type="NCBIfam" id="NF004284">
    <property type="entry name" value="PRK05693.1"/>
    <property type="match status" value="1"/>
</dbReference>
<evidence type="ECO:0000313" key="5">
    <source>
        <dbReference type="Proteomes" id="UP000027997"/>
    </source>
</evidence>
<gene>
    <name evidence="4" type="ORF">GV64_04735</name>
</gene>
<keyword evidence="2" id="KW-0560">Oxidoreductase</keyword>
<organism evidence="4 5">
    <name type="scientific">Endozoicomonas elysicola</name>
    <dbReference type="NCBI Taxonomy" id="305900"/>
    <lineage>
        <taxon>Bacteria</taxon>
        <taxon>Pseudomonadati</taxon>
        <taxon>Pseudomonadota</taxon>
        <taxon>Gammaproteobacteria</taxon>
        <taxon>Oceanospirillales</taxon>
        <taxon>Endozoicomonadaceae</taxon>
        <taxon>Endozoicomonas</taxon>
    </lineage>
</organism>
<evidence type="ECO:0000313" key="4">
    <source>
        <dbReference type="EMBL" id="KEI70145.1"/>
    </source>
</evidence>
<dbReference type="PRINTS" id="PR00080">
    <property type="entry name" value="SDRFAMILY"/>
</dbReference>
<sequence length="279" mass="30353">MPSSNKNVLITGCSSGIGRELALEFQQRGYRVWATARNLQSIQALSDQNIQVLELDVTDESQAQAVVQHILNTDGHLDMLVNNAGYGSMGPLIDLPGKELEQQFATNVFAPMALIRQVAPHMCARKQGTIVNIGSVSGVLFTPFSGSYCASKAAFNALSDVLRMELKPFGVKVVTVQPGAVQSRFADNASRVLEQVFKPDSLYMPIEAKVRARANASQDNPTPADNFCRDLIDKLESGRVLNIIRLANGSLAFPLLKALLPTAILEKVLGKMFGLNRLR</sequence>
<keyword evidence="5" id="KW-1185">Reference proteome</keyword>
<dbReference type="InterPro" id="IPR036291">
    <property type="entry name" value="NAD(P)-bd_dom_sf"/>
</dbReference>
<name>A0A081K7L9_9GAMM</name>
<dbReference type="eggNOG" id="COG0300">
    <property type="taxonomic scope" value="Bacteria"/>
</dbReference>
<dbReference type="Proteomes" id="UP000027997">
    <property type="component" value="Unassembled WGS sequence"/>
</dbReference>
<dbReference type="EMBL" id="JOJP01000001">
    <property type="protein sequence ID" value="KEI70145.1"/>
    <property type="molecule type" value="Genomic_DNA"/>
</dbReference>
<reference evidence="4 5" key="1">
    <citation type="submission" date="2014-06" db="EMBL/GenBank/DDBJ databases">
        <title>Whole Genome Sequences of Three Symbiotic Endozoicomonas Bacteria.</title>
        <authorList>
            <person name="Neave M.J."/>
            <person name="Apprill A."/>
            <person name="Voolstra C.R."/>
        </authorList>
    </citation>
    <scope>NUCLEOTIDE SEQUENCE [LARGE SCALE GENOMIC DNA]</scope>
    <source>
        <strain evidence="4 5">DSM 22380</strain>
    </source>
</reference>
<dbReference type="CDD" id="cd05374">
    <property type="entry name" value="17beta-HSD-like_SDR_c"/>
    <property type="match status" value="1"/>
</dbReference>
<dbReference type="Pfam" id="PF00106">
    <property type="entry name" value="adh_short"/>
    <property type="match status" value="1"/>
</dbReference>
<proteinExistence type="inferred from homology"/>
<comment type="caution">
    <text evidence="4">The sequence shown here is derived from an EMBL/GenBank/DDBJ whole genome shotgun (WGS) entry which is preliminary data.</text>
</comment>
<dbReference type="SUPFAM" id="SSF51735">
    <property type="entry name" value="NAD(P)-binding Rossmann-fold domains"/>
    <property type="match status" value="1"/>
</dbReference>
<dbReference type="FunFam" id="3.40.50.720:FF:000261">
    <property type="entry name" value="NADPH-dependent 1-acyldihydroxyacetone phosphate reductase"/>
    <property type="match status" value="1"/>
</dbReference>
<evidence type="ECO:0000256" key="3">
    <source>
        <dbReference type="RuleBase" id="RU000363"/>
    </source>
</evidence>
<dbReference type="STRING" id="305900.GV64_04735"/>
<dbReference type="InterPro" id="IPR002347">
    <property type="entry name" value="SDR_fam"/>
</dbReference>